<dbReference type="SMART" id="SM00283">
    <property type="entry name" value="MA"/>
    <property type="match status" value="1"/>
</dbReference>
<dbReference type="GO" id="GO:0016020">
    <property type="term" value="C:membrane"/>
    <property type="evidence" value="ECO:0007669"/>
    <property type="project" value="InterPro"/>
</dbReference>
<comment type="similarity">
    <text evidence="2">Belongs to the methyl-accepting chemotaxis (MCP) protein family.</text>
</comment>
<reference evidence="5 6" key="1">
    <citation type="journal article" date="2014" name="Nat. Commun.">
        <title>Physiological and genomic features of highly alkaliphilic hydrogen-utilizing Betaproteobacteria from a continental serpentinizing site.</title>
        <authorList>
            <person name="Suzuki S."/>
            <person name="Kuenen J.G."/>
            <person name="Schipper K."/>
            <person name="van der Velde S."/>
            <person name="Ishii S."/>
            <person name="Wu A."/>
            <person name="Sorokin D.Y."/>
            <person name="Tenney A."/>
            <person name="Meng X.Y."/>
            <person name="Morrill P.L."/>
            <person name="Kamagata Y."/>
            <person name="Muyzer G."/>
            <person name="Nealson K.H."/>
        </authorList>
    </citation>
    <scope>NUCLEOTIDE SEQUENCE [LARGE SCALE GENOMIC DNA]</scope>
    <source>
        <strain evidence="5 6">B1</strain>
    </source>
</reference>
<dbReference type="GO" id="GO:0004888">
    <property type="term" value="F:transmembrane signaling receptor activity"/>
    <property type="evidence" value="ECO:0007669"/>
    <property type="project" value="InterPro"/>
</dbReference>
<accession>A0A060NPI8</accession>
<dbReference type="HOGENOM" id="CLU_000445_107_16_4"/>
<gene>
    <name evidence="5" type="ORF">SMCB_2253</name>
</gene>
<evidence type="ECO:0000259" key="4">
    <source>
        <dbReference type="PROSITE" id="PS50111"/>
    </source>
</evidence>
<dbReference type="SUPFAM" id="SSF58104">
    <property type="entry name" value="Methyl-accepting chemotaxis protein (MCP) signaling domain"/>
    <property type="match status" value="1"/>
</dbReference>
<dbReference type="PROSITE" id="PS50111">
    <property type="entry name" value="CHEMOTAXIS_TRANSDUC_2"/>
    <property type="match status" value="1"/>
</dbReference>
<dbReference type="STRING" id="1458426.SMCB_2253"/>
<dbReference type="EMBL" id="AP014569">
    <property type="protein sequence ID" value="BAO84481.1"/>
    <property type="molecule type" value="Genomic_DNA"/>
</dbReference>
<feature type="domain" description="Methyl-accepting transducer" evidence="4">
    <location>
        <begin position="273"/>
        <end position="502"/>
    </location>
</feature>
<name>A0A060NPI8_9BURK</name>
<dbReference type="InterPro" id="IPR004090">
    <property type="entry name" value="Chemotax_Me-accpt_rcpt"/>
</dbReference>
<dbReference type="GO" id="GO:0007165">
    <property type="term" value="P:signal transduction"/>
    <property type="evidence" value="ECO:0007669"/>
    <property type="project" value="UniProtKB-KW"/>
</dbReference>
<evidence type="ECO:0000256" key="2">
    <source>
        <dbReference type="ARBA" id="ARBA00029447"/>
    </source>
</evidence>
<dbReference type="AlphaFoldDB" id="A0A060NPI8"/>
<organism evidence="5 6">
    <name type="scientific">Serpentinimonas maccroryi</name>
    <dbReference type="NCBI Taxonomy" id="1458426"/>
    <lineage>
        <taxon>Bacteria</taxon>
        <taxon>Pseudomonadati</taxon>
        <taxon>Pseudomonadota</taxon>
        <taxon>Betaproteobacteria</taxon>
        <taxon>Burkholderiales</taxon>
        <taxon>Comamonadaceae</taxon>
        <taxon>Serpentinimonas</taxon>
    </lineage>
</organism>
<evidence type="ECO:0000313" key="5">
    <source>
        <dbReference type="EMBL" id="BAO84481.1"/>
    </source>
</evidence>
<keyword evidence="1" id="KW-0145">Chemotaxis</keyword>
<keyword evidence="6" id="KW-1185">Reference proteome</keyword>
<proteinExistence type="inferred from homology"/>
<dbReference type="OrthoDB" id="9763018at2"/>
<dbReference type="Proteomes" id="UP000066014">
    <property type="component" value="Chromosome"/>
</dbReference>
<dbReference type="InterPro" id="IPR004089">
    <property type="entry name" value="MCPsignal_dom"/>
</dbReference>
<evidence type="ECO:0000256" key="3">
    <source>
        <dbReference type="PROSITE-ProRule" id="PRU00284"/>
    </source>
</evidence>
<dbReference type="InterPro" id="IPR047347">
    <property type="entry name" value="YvaQ-like_sensor"/>
</dbReference>
<dbReference type="InterPro" id="IPR024478">
    <property type="entry name" value="HlyB_4HB_MCP"/>
</dbReference>
<dbReference type="GO" id="GO:0006935">
    <property type="term" value="P:chemotaxis"/>
    <property type="evidence" value="ECO:0007669"/>
    <property type="project" value="UniProtKB-KW"/>
</dbReference>
<dbReference type="PRINTS" id="PR00260">
    <property type="entry name" value="CHEMTRNSDUCR"/>
</dbReference>
<dbReference type="KEGG" id="cbab:SMCB_2253"/>
<evidence type="ECO:0000256" key="1">
    <source>
        <dbReference type="ARBA" id="ARBA00022500"/>
    </source>
</evidence>
<dbReference type="InterPro" id="IPR051310">
    <property type="entry name" value="MCP_chemotaxis"/>
</dbReference>
<dbReference type="PANTHER" id="PTHR43531:SF11">
    <property type="entry name" value="METHYL-ACCEPTING CHEMOTAXIS PROTEIN 3"/>
    <property type="match status" value="1"/>
</dbReference>
<sequence length="526" mass="56449">MNLRTSPQSRSLGRKLVFTVVLLFSTLAATSTASWLILSHLENQSERLAQRFMPQVERISDAQVLMLRISLEARQAMLVTSADEVRASLDRLGTFRQQKLDLLQAFETNLDDDRGHEIFAQIRSADTEFWRQAQQVAGQIQAGNAAAAFTLLNTDLVPARDRVLQHMAEQRAWQQQLVDEQLAGTDRIAFNTKLALALATLLVFVVAAYNAHTFMRTMRASLARAQKVTFRIANARNHQAEPPVQGDEFASLFASIADMEQRLSQVVARVRQTSTGVSSAAAQLDHTSTDLLAATDQQISAIESSAVHARSMAAAIETSASSANNVSQLASKAANIASEGGQAVGSVVQEMQRIGEASKRIAEIVSVIDGIAFQTNILALNAAVEAARAGEQGRGFAVVAGEVRSLAQRSTQAAREVKALIETSTQRVQTGSAAAENAGQTMQRVVDSVAELSRLMGSIAQATAQQRASAQQLDQAVQALNQTASISAAVVQRSQATAAALRDQSQRLDETMGAFNVQGSAARQAA</sequence>
<keyword evidence="3" id="KW-0807">Transducer</keyword>
<evidence type="ECO:0000313" key="6">
    <source>
        <dbReference type="Proteomes" id="UP000066014"/>
    </source>
</evidence>
<dbReference type="Pfam" id="PF12729">
    <property type="entry name" value="4HB_MCP_1"/>
    <property type="match status" value="1"/>
</dbReference>
<dbReference type="Pfam" id="PF00015">
    <property type="entry name" value="MCPsignal"/>
    <property type="match status" value="1"/>
</dbReference>
<protein>
    <submittedName>
        <fullName evidence="5">Methyl-accepting chemotaxis protein</fullName>
    </submittedName>
</protein>
<dbReference type="Gene3D" id="1.10.287.950">
    <property type="entry name" value="Methyl-accepting chemotaxis protein"/>
    <property type="match status" value="1"/>
</dbReference>
<dbReference type="CDD" id="cd19411">
    <property type="entry name" value="MCP2201-like_sensor"/>
    <property type="match status" value="1"/>
</dbReference>
<dbReference type="PANTHER" id="PTHR43531">
    <property type="entry name" value="PROTEIN ICFG"/>
    <property type="match status" value="1"/>
</dbReference>